<dbReference type="PIRSF" id="PIRSF005054">
    <property type="entry name" value="PF1131"/>
    <property type="match status" value="1"/>
</dbReference>
<evidence type="ECO:0000256" key="1">
    <source>
        <dbReference type="ARBA" id="ARBA00005937"/>
    </source>
</evidence>
<protein>
    <recommendedName>
        <fullName evidence="4">CRISPR-associated endoribonuclease</fullName>
    </recommendedName>
</protein>
<evidence type="ECO:0000256" key="4">
    <source>
        <dbReference type="PIRNR" id="PIRNR005054"/>
    </source>
</evidence>
<dbReference type="InterPro" id="IPR045747">
    <property type="entry name" value="CRISPR-assoc_prot_Cas6_N_sf"/>
</dbReference>
<dbReference type="InterPro" id="IPR010156">
    <property type="entry name" value="CRISPR-assoc_prot_Cas6"/>
</dbReference>
<dbReference type="RefSeq" id="WP_202244453.1">
    <property type="nucleotide sequence ID" value="NZ_JAESIY010000005.1"/>
</dbReference>
<evidence type="ECO:0000313" key="8">
    <source>
        <dbReference type="EMBL" id="MBL3656668.1"/>
    </source>
</evidence>
<dbReference type="GO" id="GO:0051607">
    <property type="term" value="P:defense response to virus"/>
    <property type="evidence" value="ECO:0007669"/>
    <property type="project" value="UniProtKB-KW"/>
</dbReference>
<evidence type="ECO:0000256" key="5">
    <source>
        <dbReference type="PIRSR" id="PIRSR005054-1"/>
    </source>
</evidence>
<evidence type="ECO:0000256" key="3">
    <source>
        <dbReference type="ARBA" id="ARBA00023118"/>
    </source>
</evidence>
<proteinExistence type="inferred from homology"/>
<evidence type="ECO:0000256" key="6">
    <source>
        <dbReference type="PIRSR" id="PIRSR005054-50"/>
    </source>
</evidence>
<dbReference type="Pfam" id="PF01881">
    <property type="entry name" value="Cas_Cas6_C"/>
    <property type="match status" value="1"/>
</dbReference>
<keyword evidence="3" id="KW-0051">Antiviral defense</keyword>
<comment type="similarity">
    <text evidence="1 4">Belongs to the CRISPR-associated protein Cas6/Cse3/CasE family.</text>
</comment>
<organism evidence="8 9">
    <name type="scientific">Fulvivirga sediminis</name>
    <dbReference type="NCBI Taxonomy" id="2803949"/>
    <lineage>
        <taxon>Bacteria</taxon>
        <taxon>Pseudomonadati</taxon>
        <taxon>Bacteroidota</taxon>
        <taxon>Cytophagia</taxon>
        <taxon>Cytophagales</taxon>
        <taxon>Fulvivirgaceae</taxon>
        <taxon>Fulvivirga</taxon>
    </lineage>
</organism>
<dbReference type="PANTHER" id="PTHR36984:SF1">
    <property type="entry name" value="CRISPR-ASSOCIATED ENDORIBONUCLEASE CAS6 1"/>
    <property type="match status" value="1"/>
</dbReference>
<dbReference type="Gene3D" id="3.30.70.1890">
    <property type="match status" value="1"/>
</dbReference>
<dbReference type="InterPro" id="IPR049435">
    <property type="entry name" value="Cas_Cas6_C"/>
</dbReference>
<dbReference type="Proteomes" id="UP000659388">
    <property type="component" value="Unassembled WGS sequence"/>
</dbReference>
<evidence type="ECO:0000313" key="9">
    <source>
        <dbReference type="Proteomes" id="UP000659388"/>
    </source>
</evidence>
<feature type="active site" description="Proton donor" evidence="6">
    <location>
        <position position="44"/>
    </location>
</feature>
<feature type="site" description="Transition state stabilizer" evidence="5">
    <location>
        <position position="56"/>
    </location>
</feature>
<dbReference type="GO" id="GO:0016788">
    <property type="term" value="F:hydrolase activity, acting on ester bonds"/>
    <property type="evidence" value="ECO:0007669"/>
    <property type="project" value="InterPro"/>
</dbReference>
<feature type="active site" description="Proton acceptor" evidence="6">
    <location>
        <position position="29"/>
    </location>
</feature>
<dbReference type="Pfam" id="PF21350">
    <property type="entry name" value="Cas6_I-A"/>
    <property type="match status" value="1"/>
</dbReference>
<dbReference type="EMBL" id="JAESIY010000005">
    <property type="protein sequence ID" value="MBL3656668.1"/>
    <property type="molecule type" value="Genomic_DNA"/>
</dbReference>
<dbReference type="NCBIfam" id="TIGR01877">
    <property type="entry name" value="cas_cas6"/>
    <property type="match status" value="1"/>
</dbReference>
<dbReference type="Gene3D" id="3.30.70.1900">
    <property type="match status" value="1"/>
</dbReference>
<feature type="domain" description="CRISPR associated protein Cas6 C-terminal" evidence="7">
    <location>
        <begin position="137"/>
        <end position="264"/>
    </location>
</feature>
<dbReference type="GO" id="GO:0003723">
    <property type="term" value="F:RNA binding"/>
    <property type="evidence" value="ECO:0007669"/>
    <property type="project" value="UniProtKB-KW"/>
</dbReference>
<accession>A0A937F9U5</accession>
<reference evidence="8" key="1">
    <citation type="submission" date="2021-01" db="EMBL/GenBank/DDBJ databases">
        <title>Fulvivirga kasyanovii gen. nov., sp nov., a novel member of the phylum Bacteroidetes isolated from seawater in a mussel farm.</title>
        <authorList>
            <person name="Zhao L.-H."/>
            <person name="Wang Z.-J."/>
        </authorList>
    </citation>
    <scope>NUCLEOTIDE SEQUENCE</scope>
    <source>
        <strain evidence="8">2943</strain>
    </source>
</reference>
<dbReference type="AlphaFoldDB" id="A0A937F9U5"/>
<name>A0A937F9U5_9BACT</name>
<evidence type="ECO:0000259" key="7">
    <source>
        <dbReference type="Pfam" id="PF01881"/>
    </source>
</evidence>
<keyword evidence="2" id="KW-0694">RNA-binding</keyword>
<dbReference type="PANTHER" id="PTHR36984">
    <property type="entry name" value="CRISPR-ASSOCIATED ENDORIBONUCLEASE CAS6 1"/>
    <property type="match status" value="1"/>
</dbReference>
<keyword evidence="9" id="KW-1185">Reference proteome</keyword>
<sequence length="264" mass="29796">MRLQITFSLGEGEPFLPVNYQYYISSWIYKSIAAGNAKYAEFLHDKGYGERNKFYKFFNFSALDIRPYYLHKDKGLFELLGNHASIEIGFLLPEAAEHFINGINKANDTLNISGSGYKLALKVSEIRVVPPPLMMGTMTYKLISPCCVTRPAHQGERYTQFLAPQDKAFKEKLMNNLKLRHKKATEVLSVVGESSSQEPDINIEIIRVNHRSKLISVKQIDGKNIKIRGWLFSCNVSASTEVQELIWSTGLGEKGSMGFGMVTV</sequence>
<evidence type="ECO:0000256" key="2">
    <source>
        <dbReference type="ARBA" id="ARBA00022884"/>
    </source>
</evidence>
<comment type="function">
    <text evidence="4">CRISPR (clustered regularly interspaced short palindromic repeat), is an adaptive immune system that provides protection against mobile genetic elements (viruses, transposable elements and conjugative plasmids). CRISPR clusters contain sequences complementary to antecedent mobile elements and target invading nucleic acids. CRISPR clusters are transcribed and processed into CRISPR RNA (crRNA).</text>
</comment>
<comment type="caution">
    <text evidence="8">The sequence shown here is derived from an EMBL/GenBank/DDBJ whole genome shotgun (WGS) entry which is preliminary data.</text>
</comment>
<dbReference type="CDD" id="cd21140">
    <property type="entry name" value="Cas6_I-like"/>
    <property type="match status" value="1"/>
</dbReference>
<gene>
    <name evidence="8" type="primary">cas6</name>
    <name evidence="8" type="ORF">JL102_11035</name>
</gene>